<dbReference type="SUPFAM" id="SSF51045">
    <property type="entry name" value="WW domain"/>
    <property type="match status" value="1"/>
</dbReference>
<feature type="region of interest" description="Disordered" evidence="1">
    <location>
        <begin position="41"/>
        <end position="100"/>
    </location>
</feature>
<reference evidence="3" key="1">
    <citation type="journal article" date="2024" name="Gigascience">
        <title>Chromosome-level genome of the poultry shaft louse Menopon gallinae provides insight into the host-switching and adaptive evolution of parasitic lice.</title>
        <authorList>
            <person name="Xu Y."/>
            <person name="Ma L."/>
            <person name="Liu S."/>
            <person name="Liang Y."/>
            <person name="Liu Q."/>
            <person name="He Z."/>
            <person name="Tian L."/>
            <person name="Duan Y."/>
            <person name="Cai W."/>
            <person name="Li H."/>
            <person name="Song F."/>
        </authorList>
    </citation>
    <scope>NUCLEOTIDE SEQUENCE</scope>
    <source>
        <strain evidence="3">Cailab_2023a</strain>
    </source>
</reference>
<dbReference type="SMART" id="SM00670">
    <property type="entry name" value="PINc"/>
    <property type="match status" value="1"/>
</dbReference>
<feature type="compositionally biased region" description="Polar residues" evidence="1">
    <location>
        <begin position="174"/>
        <end position="189"/>
    </location>
</feature>
<feature type="region of interest" description="Disordered" evidence="1">
    <location>
        <begin position="143"/>
        <end position="189"/>
    </location>
</feature>
<feature type="compositionally biased region" description="Basic and acidic residues" evidence="1">
    <location>
        <begin position="71"/>
        <end position="94"/>
    </location>
</feature>
<organism evidence="3">
    <name type="scientific">Menopon gallinae</name>
    <name type="common">poultry shaft louse</name>
    <dbReference type="NCBI Taxonomy" id="328185"/>
    <lineage>
        <taxon>Eukaryota</taxon>
        <taxon>Metazoa</taxon>
        <taxon>Ecdysozoa</taxon>
        <taxon>Arthropoda</taxon>
        <taxon>Hexapoda</taxon>
        <taxon>Insecta</taxon>
        <taxon>Pterygota</taxon>
        <taxon>Neoptera</taxon>
        <taxon>Paraneoptera</taxon>
        <taxon>Psocodea</taxon>
        <taxon>Troctomorpha</taxon>
        <taxon>Phthiraptera</taxon>
        <taxon>Amblycera</taxon>
        <taxon>Menoponidae</taxon>
        <taxon>Menopon</taxon>
    </lineage>
</organism>
<dbReference type="InterPro" id="IPR036020">
    <property type="entry name" value="WW_dom_sf"/>
</dbReference>
<dbReference type="Gene3D" id="2.20.70.10">
    <property type="match status" value="1"/>
</dbReference>
<sequence>MSLKKKKDNIVELSDNWIAVPSKTHSNKIYYFNTVTKKSTWENPCKSNQKNETAPAHPQAGSSGGKSRKRKAEDKKVAEESFRNESQKGTDHPSKSIAGSDRNKIIAYDILKSKGDSSSRKLIECIPTKLQITNKKSSCDDNLRNVKNHTPSTSTQMTASVNTEGDEDFPSLYRLSSTSKRSEKTSAQNRLLRKRKEFRAMAIKMLTSPSISSKLPIMKSQLERENDSLVKKKNLDSRIMSINKNNVQCKDTEWLMKRIKSDEKFQRNLDALSEDSKIVSKAAVEEKSICPEDEEMDWETSEQEVMIEHIKSIRKNLSNVTELSTDIAVFSNEMSVDESGSTKLVLVFDTNVFISCLPFIKDVRDKFILDFGLPTIFIPWRVLQELDHLKASSNKQLSVSAMRAIRYINDNFTARHPRIKGQSFEEFSSLTKQECLSPDDEILRICLNIVKGDESNVVILITNDKNLETKAIVSNVQAYSKDRFVAEKINHSKKSVSDIVSPKRLTSDSDITYCKLKDLLQKSLGQLLETELIDAFGKDWKRLVIRKPPWTAMDIIECLIKHWRSVFSFVFQKNILPLIEELKQHLSEMDKGSKEAVHESIQVTKELLASMKTMISDEKHYRQLLEKGISEADALQSDETHNQGKTDENQVHHSTLLTSEICSSNETCRYAAESPAFDPQDCRAKVKNVFQMIWDRVKTLSWRISEAVTTKGIGNPDAINEIKYQFPIAIRTIQELVEIVEKILSMQPERLNERDQLIMHFSGYLVSLNIFQIDAAELNRLPMYIGFFCGDSEGRVILSTFINDLKQFGMEMMNGMKTLGFV</sequence>
<dbReference type="InterPro" id="IPR029060">
    <property type="entry name" value="PIN-like_dom_sf"/>
</dbReference>
<dbReference type="InterPro" id="IPR001202">
    <property type="entry name" value="WW_dom"/>
</dbReference>
<dbReference type="InterPro" id="IPR002716">
    <property type="entry name" value="PIN_dom"/>
</dbReference>
<name>A0AAW2IDZ7_9NEOP</name>
<dbReference type="PANTHER" id="PTHR16161">
    <property type="entry name" value="TRANSCRIPTIONAL PROTEIN SWT1"/>
    <property type="match status" value="1"/>
</dbReference>
<protein>
    <recommendedName>
        <fullName evidence="2">WW domain-containing protein</fullName>
    </recommendedName>
</protein>
<dbReference type="Gene3D" id="3.40.50.1010">
    <property type="entry name" value="5'-nuclease"/>
    <property type="match status" value="1"/>
</dbReference>
<evidence type="ECO:0000259" key="2">
    <source>
        <dbReference type="PROSITE" id="PS50020"/>
    </source>
</evidence>
<feature type="compositionally biased region" description="Polar residues" evidence="1">
    <location>
        <begin position="41"/>
        <end position="52"/>
    </location>
</feature>
<dbReference type="SUPFAM" id="SSF88723">
    <property type="entry name" value="PIN domain-like"/>
    <property type="match status" value="1"/>
</dbReference>
<comment type="caution">
    <text evidence="3">The sequence shown here is derived from an EMBL/GenBank/DDBJ whole genome shotgun (WGS) entry which is preliminary data.</text>
</comment>
<evidence type="ECO:0000313" key="3">
    <source>
        <dbReference type="EMBL" id="KAL0280262.1"/>
    </source>
</evidence>
<feature type="domain" description="WW" evidence="2">
    <location>
        <begin position="11"/>
        <end position="46"/>
    </location>
</feature>
<dbReference type="Pfam" id="PF13638">
    <property type="entry name" value="PIN_4"/>
    <property type="match status" value="1"/>
</dbReference>
<accession>A0AAW2IDZ7</accession>
<dbReference type="GO" id="GO:0005634">
    <property type="term" value="C:nucleus"/>
    <property type="evidence" value="ECO:0007669"/>
    <property type="project" value="TreeGrafter"/>
</dbReference>
<proteinExistence type="predicted"/>
<dbReference type="AlphaFoldDB" id="A0AAW2IDZ7"/>
<gene>
    <name evidence="3" type="ORF">PYX00_001606</name>
</gene>
<dbReference type="InterPro" id="IPR052626">
    <property type="entry name" value="SWT1_Regulator"/>
</dbReference>
<dbReference type="EMBL" id="JARGDH010000001">
    <property type="protein sequence ID" value="KAL0280262.1"/>
    <property type="molecule type" value="Genomic_DNA"/>
</dbReference>
<dbReference type="PROSITE" id="PS50020">
    <property type="entry name" value="WW_DOMAIN_2"/>
    <property type="match status" value="1"/>
</dbReference>
<feature type="compositionally biased region" description="Polar residues" evidence="1">
    <location>
        <begin position="148"/>
        <end position="163"/>
    </location>
</feature>
<dbReference type="Pfam" id="PF00397">
    <property type="entry name" value="WW"/>
    <property type="match status" value="1"/>
</dbReference>
<dbReference type="CDD" id="cd00201">
    <property type="entry name" value="WW"/>
    <property type="match status" value="1"/>
</dbReference>
<dbReference type="CDD" id="cd18727">
    <property type="entry name" value="PIN_Swt1-like"/>
    <property type="match status" value="1"/>
</dbReference>
<evidence type="ECO:0000256" key="1">
    <source>
        <dbReference type="SAM" id="MobiDB-lite"/>
    </source>
</evidence>
<dbReference type="PANTHER" id="PTHR16161:SF0">
    <property type="entry name" value="TRANSCRIPTIONAL PROTEIN SWT1"/>
    <property type="match status" value="1"/>
</dbReference>